<dbReference type="AlphaFoldDB" id="U5T554"/>
<dbReference type="EMBL" id="CP005990">
    <property type="protein sequence ID" value="AGY92431.1"/>
    <property type="molecule type" value="Genomic_DNA"/>
</dbReference>
<dbReference type="PROSITE" id="PS00600">
    <property type="entry name" value="AA_TRANSFER_CLASS_3"/>
    <property type="match status" value="1"/>
</dbReference>
<keyword evidence="4 5" id="KW-0663">Pyridoxal phosphate</keyword>
<dbReference type="PIRSF" id="PIRSF000521">
    <property type="entry name" value="Transaminase_4ab_Lys_Orn"/>
    <property type="match status" value="1"/>
</dbReference>
<dbReference type="STRING" id="1335757.SPICUR_07340"/>
<dbReference type="InterPro" id="IPR049704">
    <property type="entry name" value="Aminotrans_3_PPA_site"/>
</dbReference>
<keyword evidence="1 5" id="KW-0032">Aminotransferase</keyword>
<organism evidence="6 7">
    <name type="scientific">Spiribacter curvatus</name>
    <dbReference type="NCBI Taxonomy" id="1335757"/>
    <lineage>
        <taxon>Bacteria</taxon>
        <taxon>Pseudomonadati</taxon>
        <taxon>Pseudomonadota</taxon>
        <taxon>Gammaproteobacteria</taxon>
        <taxon>Chromatiales</taxon>
        <taxon>Ectothiorhodospiraceae</taxon>
        <taxon>Spiribacter</taxon>
    </lineage>
</organism>
<dbReference type="CDD" id="cd00610">
    <property type="entry name" value="OAT_like"/>
    <property type="match status" value="1"/>
</dbReference>
<comment type="pathway">
    <text evidence="5">Amino-acid biosynthesis; L-arginine biosynthesis; N(2)-acetyl-L-ornithine from L-glutamate: step 4/4.</text>
</comment>
<dbReference type="Gene3D" id="3.90.1150.10">
    <property type="entry name" value="Aspartate Aminotransferase, domain 1"/>
    <property type="match status" value="1"/>
</dbReference>
<dbReference type="HOGENOM" id="CLU_016922_10_1_6"/>
<comment type="miscellaneous">
    <text evidence="5">May also have succinyldiaminopimelate aminotransferase activity, thus carrying out the corresponding step in lysine biosynthesis.</text>
</comment>
<name>U5T554_9GAMM</name>
<dbReference type="NCBIfam" id="TIGR00707">
    <property type="entry name" value="argD"/>
    <property type="match status" value="1"/>
</dbReference>
<feature type="binding site" evidence="5">
    <location>
        <position position="133"/>
    </location>
    <ligand>
        <name>pyridoxal 5'-phosphate</name>
        <dbReference type="ChEBI" id="CHEBI:597326"/>
    </ligand>
</feature>
<dbReference type="Gene3D" id="3.40.640.10">
    <property type="entry name" value="Type I PLP-dependent aspartate aminotransferase-like (Major domain)"/>
    <property type="match status" value="1"/>
</dbReference>
<feature type="binding site" evidence="5">
    <location>
        <begin position="218"/>
        <end position="221"/>
    </location>
    <ligand>
        <name>pyridoxal 5'-phosphate</name>
        <dbReference type="ChEBI" id="CHEBI:597326"/>
    </ligand>
</feature>
<dbReference type="FunFam" id="3.40.640.10:FF:000004">
    <property type="entry name" value="Acetylornithine aminotransferase"/>
    <property type="match status" value="1"/>
</dbReference>
<keyword evidence="5" id="KW-0055">Arginine biosynthesis</keyword>
<dbReference type="eggNOG" id="COG4992">
    <property type="taxonomic scope" value="Bacteria"/>
</dbReference>
<evidence type="ECO:0000256" key="5">
    <source>
        <dbReference type="HAMAP-Rule" id="MF_01107"/>
    </source>
</evidence>
<protein>
    <recommendedName>
        <fullName evidence="5">Acetylornithine aminotransferase</fullName>
        <shortName evidence="5">ACOAT</shortName>
        <ecNumber evidence="5">2.6.1.11</ecNumber>
    </recommendedName>
</protein>
<dbReference type="EC" id="2.6.1.11" evidence="5"/>
<dbReference type="PATRIC" id="fig|1335757.3.peg.1438"/>
<dbReference type="Proteomes" id="UP000017640">
    <property type="component" value="Chromosome"/>
</dbReference>
<accession>U5T554</accession>
<gene>
    <name evidence="5" type="primary">argD</name>
    <name evidence="6" type="ORF">SPICUR_07340</name>
</gene>
<keyword evidence="2 5" id="KW-0028">Amino-acid biosynthesis</keyword>
<dbReference type="InterPro" id="IPR015424">
    <property type="entry name" value="PyrdxlP-dep_Trfase"/>
</dbReference>
<dbReference type="InterPro" id="IPR015421">
    <property type="entry name" value="PyrdxlP-dep_Trfase_major"/>
</dbReference>
<dbReference type="GO" id="GO:0003992">
    <property type="term" value="F:N2-acetyl-L-ornithine:2-oxoglutarate 5-aminotransferase activity"/>
    <property type="evidence" value="ECO:0007669"/>
    <property type="project" value="UniProtKB-UniRule"/>
</dbReference>
<keyword evidence="7" id="KW-1185">Reference proteome</keyword>
<dbReference type="GO" id="GO:0030170">
    <property type="term" value="F:pyridoxal phosphate binding"/>
    <property type="evidence" value="ECO:0007669"/>
    <property type="project" value="InterPro"/>
</dbReference>
<comment type="subunit">
    <text evidence="5">Homodimer.</text>
</comment>
<feature type="binding site" evidence="5">
    <location>
        <begin position="101"/>
        <end position="102"/>
    </location>
    <ligand>
        <name>pyridoxal 5'-phosphate</name>
        <dbReference type="ChEBI" id="CHEBI:597326"/>
    </ligand>
</feature>
<comment type="subcellular location">
    <subcellularLocation>
        <location evidence="5">Cytoplasm</location>
    </subcellularLocation>
</comment>
<dbReference type="InterPro" id="IPR015422">
    <property type="entry name" value="PyrdxlP-dep_Trfase_small"/>
</dbReference>
<dbReference type="GO" id="GO:0006526">
    <property type="term" value="P:L-arginine biosynthetic process"/>
    <property type="evidence" value="ECO:0007669"/>
    <property type="project" value="UniProtKB-UniRule"/>
</dbReference>
<keyword evidence="3 5" id="KW-0808">Transferase</keyword>
<keyword evidence="5" id="KW-0963">Cytoplasm</keyword>
<feature type="binding site" evidence="5">
    <location>
        <position position="276"/>
    </location>
    <ligand>
        <name>pyridoxal 5'-phosphate</name>
        <dbReference type="ChEBI" id="CHEBI:597326"/>
    </ligand>
</feature>
<dbReference type="InterPro" id="IPR050103">
    <property type="entry name" value="Class-III_PLP-dep_AT"/>
</dbReference>
<dbReference type="Pfam" id="PF00202">
    <property type="entry name" value="Aminotran_3"/>
    <property type="match status" value="1"/>
</dbReference>
<sequence>MEVITMSTALMPTYKRLPVAFRRGDGAWLEDTEGRWYLDALSGIAVCGLGHAHPDVAAAIADQAQTLVHTSNLYEVPHQSRLGERLCALSGLEQVFFANSGAEANEAAIKLARLYGYHRGIEAPEIIVAENAFHGRTLGALTATGNQRAQTGFGPLPEGFVRVPYSDVDAIRAAATERTVAVFVEPIQGEGGIVVPDDDYLPALRHLCDQHGWLLMLDEVQSGVGRTGHWFAHQHADIRPDVVTLAKALANGVPIGACMAGGPAGGVLGPGSHGTTFGGNPLSSRAALAVIDAIERDGLLARAATVGERMLGRLRQALSGVRGVHEIRGRGLMIGIELDGACGQLVGQALEAGILINVTAGRVIRLLPPLTFTDEQADQLVDTLTPLIEKTAEAIADEPAELA</sequence>
<proteinExistence type="inferred from homology"/>
<dbReference type="InterPro" id="IPR005814">
    <property type="entry name" value="Aminotrans_3"/>
</dbReference>
<comment type="cofactor">
    <cofactor evidence="5">
        <name>pyridoxal 5'-phosphate</name>
        <dbReference type="ChEBI" id="CHEBI:597326"/>
    </cofactor>
    <text evidence="5">Binds 1 pyridoxal phosphate per subunit.</text>
</comment>
<feature type="binding site" evidence="5">
    <location>
        <position position="275"/>
    </location>
    <ligand>
        <name>N(2)-acetyl-L-ornithine</name>
        <dbReference type="ChEBI" id="CHEBI:57805"/>
    </ligand>
</feature>
<feature type="modified residue" description="N6-(pyridoxal phosphate)lysine" evidence="5">
    <location>
        <position position="247"/>
    </location>
</feature>
<comment type="catalytic activity">
    <reaction evidence="5">
        <text>N(2)-acetyl-L-ornithine + 2-oxoglutarate = N-acetyl-L-glutamate 5-semialdehyde + L-glutamate</text>
        <dbReference type="Rhea" id="RHEA:18049"/>
        <dbReference type="ChEBI" id="CHEBI:16810"/>
        <dbReference type="ChEBI" id="CHEBI:29123"/>
        <dbReference type="ChEBI" id="CHEBI:29985"/>
        <dbReference type="ChEBI" id="CHEBI:57805"/>
        <dbReference type="EC" id="2.6.1.11"/>
    </reaction>
</comment>
<dbReference type="SUPFAM" id="SSF53383">
    <property type="entry name" value="PLP-dependent transferases"/>
    <property type="match status" value="1"/>
</dbReference>
<dbReference type="KEGG" id="spiu:SPICUR_07340"/>
<evidence type="ECO:0000256" key="2">
    <source>
        <dbReference type="ARBA" id="ARBA00022605"/>
    </source>
</evidence>
<dbReference type="GO" id="GO:0005737">
    <property type="term" value="C:cytoplasm"/>
    <property type="evidence" value="ECO:0007669"/>
    <property type="project" value="UniProtKB-SubCell"/>
</dbReference>
<dbReference type="UniPathway" id="UPA00068">
    <property type="reaction ID" value="UER00109"/>
</dbReference>
<reference evidence="6 7" key="1">
    <citation type="journal article" date="2013" name="BMC Genomics">
        <title>Genomes of "Spiribacter", a streamlined, successful halophilic bacterium.</title>
        <authorList>
            <person name="Lopez-Perez M."/>
            <person name="Ghai R."/>
            <person name="Leon M.J."/>
            <person name="Rodriguez-Olmos A."/>
            <person name="Copa-Patino J.L."/>
            <person name="Soliveri J."/>
            <person name="Sanchez-Porro C."/>
            <person name="Ventosa A."/>
            <person name="Rodriguez-Valera F."/>
        </authorList>
    </citation>
    <scope>NUCLEOTIDE SEQUENCE [LARGE SCALE GENOMIC DNA]</scope>
    <source>
        <strain evidence="6 7">UAH-SP71</strain>
    </source>
</reference>
<comment type="similarity">
    <text evidence="5">Belongs to the class-III pyridoxal-phosphate-dependent aminotransferase family. ArgD subfamily.</text>
</comment>
<dbReference type="PANTHER" id="PTHR11986">
    <property type="entry name" value="AMINOTRANSFERASE CLASS III"/>
    <property type="match status" value="1"/>
</dbReference>
<dbReference type="HAMAP" id="MF_01107">
    <property type="entry name" value="ArgD_aminotrans_3"/>
    <property type="match status" value="1"/>
</dbReference>
<dbReference type="NCBIfam" id="NF002874">
    <property type="entry name" value="PRK03244.1"/>
    <property type="match status" value="1"/>
</dbReference>
<dbReference type="PANTHER" id="PTHR11986:SF79">
    <property type="entry name" value="ACETYLORNITHINE AMINOTRANSFERASE, MITOCHONDRIAL"/>
    <property type="match status" value="1"/>
</dbReference>
<dbReference type="InterPro" id="IPR004636">
    <property type="entry name" value="AcOrn/SuccOrn_fam"/>
</dbReference>
<dbReference type="GO" id="GO:0042802">
    <property type="term" value="F:identical protein binding"/>
    <property type="evidence" value="ECO:0007669"/>
    <property type="project" value="TreeGrafter"/>
</dbReference>
<dbReference type="NCBIfam" id="NF002325">
    <property type="entry name" value="PRK01278.1"/>
    <property type="match status" value="1"/>
</dbReference>
<feature type="binding site" evidence="5">
    <location>
        <position position="136"/>
    </location>
    <ligand>
        <name>N(2)-acetyl-L-ornithine</name>
        <dbReference type="ChEBI" id="CHEBI:57805"/>
    </ligand>
</feature>
<evidence type="ECO:0000313" key="6">
    <source>
        <dbReference type="EMBL" id="AGY92431.1"/>
    </source>
</evidence>
<evidence type="ECO:0000313" key="7">
    <source>
        <dbReference type="Proteomes" id="UP000017640"/>
    </source>
</evidence>
<evidence type="ECO:0000256" key="1">
    <source>
        <dbReference type="ARBA" id="ARBA00022576"/>
    </source>
</evidence>
<evidence type="ECO:0000256" key="4">
    <source>
        <dbReference type="ARBA" id="ARBA00022898"/>
    </source>
</evidence>
<evidence type="ECO:0000256" key="3">
    <source>
        <dbReference type="ARBA" id="ARBA00022679"/>
    </source>
</evidence>